<evidence type="ECO:0008006" key="9">
    <source>
        <dbReference type="Google" id="ProtNLM"/>
    </source>
</evidence>
<dbReference type="EMBL" id="JANEYG010000041">
    <property type="protein sequence ID" value="KAJ8916597.1"/>
    <property type="molecule type" value="Genomic_DNA"/>
</dbReference>
<dbReference type="InterPro" id="IPR019734">
    <property type="entry name" value="TPR_rpt"/>
</dbReference>
<proteinExistence type="inferred from homology"/>
<dbReference type="InterPro" id="IPR014009">
    <property type="entry name" value="PIK_FAT"/>
</dbReference>
<dbReference type="PANTHER" id="PTHR11139:SF1">
    <property type="entry name" value="TRANSFORMATION_TRANSCRIPTION DOMAIN-ASSOCIATED PROTEIN"/>
    <property type="match status" value="1"/>
</dbReference>
<dbReference type="PROSITE" id="PS51190">
    <property type="entry name" value="FATC"/>
    <property type="match status" value="1"/>
</dbReference>
<dbReference type="SUPFAM" id="SSF56112">
    <property type="entry name" value="Protein kinase-like (PK-like)"/>
    <property type="match status" value="1"/>
</dbReference>
<dbReference type="Pfam" id="PF00454">
    <property type="entry name" value="PI3_PI4_kinase"/>
    <property type="match status" value="1"/>
</dbReference>
<dbReference type="InterPro" id="IPR011009">
    <property type="entry name" value="Kinase-like_dom_sf"/>
</dbReference>
<dbReference type="PROSITE" id="PS51189">
    <property type="entry name" value="FAT"/>
    <property type="match status" value="1"/>
</dbReference>
<dbReference type="GO" id="GO:0006355">
    <property type="term" value="P:regulation of DNA-templated transcription"/>
    <property type="evidence" value="ECO:0007669"/>
    <property type="project" value="TreeGrafter"/>
</dbReference>
<reference evidence="7 8" key="1">
    <citation type="journal article" date="2023" name="Insect Mol. Biol.">
        <title>Genome sequencing provides insights into the evolution of gene families encoding plant cell wall-degrading enzymes in longhorned beetles.</title>
        <authorList>
            <person name="Shin N.R."/>
            <person name="Okamura Y."/>
            <person name="Kirsch R."/>
            <person name="Pauchet Y."/>
        </authorList>
    </citation>
    <scope>NUCLEOTIDE SEQUENCE [LARGE SCALE GENOMIC DNA]</scope>
    <source>
        <strain evidence="7">EAD_L_NR</strain>
    </source>
</reference>
<dbReference type="Gene3D" id="1.25.10.10">
    <property type="entry name" value="Leucine-rich Repeat Variant"/>
    <property type="match status" value="1"/>
</dbReference>
<dbReference type="PROSITE" id="PS50005">
    <property type="entry name" value="TPR"/>
    <property type="match status" value="1"/>
</dbReference>
<protein>
    <recommendedName>
        <fullName evidence="9">Transformation/transcription domain-associated protein</fullName>
    </recommendedName>
</protein>
<evidence type="ECO:0000259" key="5">
    <source>
        <dbReference type="PROSITE" id="PS51189"/>
    </source>
</evidence>
<dbReference type="CDD" id="cd05163">
    <property type="entry name" value="PIKK_TRRAP"/>
    <property type="match status" value="1"/>
</dbReference>
<dbReference type="Pfam" id="PF20175">
    <property type="entry name" value="Tra1_central"/>
    <property type="match status" value="1"/>
</dbReference>
<dbReference type="InterPro" id="IPR003151">
    <property type="entry name" value="PIK-rel_kinase_FAT"/>
</dbReference>
<dbReference type="PANTHER" id="PTHR11139">
    <property type="entry name" value="ATAXIA TELANGIECTASIA MUTATED ATM -RELATED"/>
    <property type="match status" value="1"/>
</dbReference>
<dbReference type="InterPro" id="IPR011989">
    <property type="entry name" value="ARM-like"/>
</dbReference>
<dbReference type="PROSITE" id="PS50290">
    <property type="entry name" value="PI3_4_KINASE_3"/>
    <property type="match status" value="1"/>
</dbReference>
<evidence type="ECO:0000256" key="3">
    <source>
        <dbReference type="SAM" id="MobiDB-lite"/>
    </source>
</evidence>
<dbReference type="InterPro" id="IPR036940">
    <property type="entry name" value="PI3/4_kinase_cat_sf"/>
</dbReference>
<gene>
    <name evidence="7" type="ORF">NQ315_000241</name>
</gene>
<name>A0AAV8VRE7_9CUCU</name>
<dbReference type="GO" id="GO:0035267">
    <property type="term" value="C:NuA4 histone acetyltransferase complex"/>
    <property type="evidence" value="ECO:0007669"/>
    <property type="project" value="TreeGrafter"/>
</dbReference>
<organism evidence="7 8">
    <name type="scientific">Exocentrus adspersus</name>
    <dbReference type="NCBI Taxonomy" id="1586481"/>
    <lineage>
        <taxon>Eukaryota</taxon>
        <taxon>Metazoa</taxon>
        <taxon>Ecdysozoa</taxon>
        <taxon>Arthropoda</taxon>
        <taxon>Hexapoda</taxon>
        <taxon>Insecta</taxon>
        <taxon>Pterygota</taxon>
        <taxon>Neoptera</taxon>
        <taxon>Endopterygota</taxon>
        <taxon>Coleoptera</taxon>
        <taxon>Polyphaga</taxon>
        <taxon>Cucujiformia</taxon>
        <taxon>Chrysomeloidea</taxon>
        <taxon>Cerambycidae</taxon>
        <taxon>Lamiinae</taxon>
        <taxon>Acanthocinini</taxon>
        <taxon>Exocentrus</taxon>
    </lineage>
</organism>
<dbReference type="InterPro" id="IPR050517">
    <property type="entry name" value="DDR_Repair_Kinase"/>
</dbReference>
<evidence type="ECO:0000256" key="1">
    <source>
        <dbReference type="ARBA" id="ARBA00007234"/>
    </source>
</evidence>
<dbReference type="GO" id="GO:0005634">
    <property type="term" value="C:nucleus"/>
    <property type="evidence" value="ECO:0007669"/>
    <property type="project" value="TreeGrafter"/>
</dbReference>
<dbReference type="InterPro" id="IPR000403">
    <property type="entry name" value="PI3/4_kinase_cat_dom"/>
</dbReference>
<evidence type="ECO:0000259" key="4">
    <source>
        <dbReference type="PROSITE" id="PS50290"/>
    </source>
</evidence>
<feature type="compositionally biased region" description="Low complexity" evidence="3">
    <location>
        <begin position="3245"/>
        <end position="3261"/>
    </location>
</feature>
<dbReference type="SMART" id="SM00146">
    <property type="entry name" value="PI3Kc"/>
    <property type="match status" value="1"/>
</dbReference>
<dbReference type="GO" id="GO:0006281">
    <property type="term" value="P:DNA repair"/>
    <property type="evidence" value="ECO:0007669"/>
    <property type="project" value="TreeGrafter"/>
</dbReference>
<evidence type="ECO:0000313" key="8">
    <source>
        <dbReference type="Proteomes" id="UP001159042"/>
    </source>
</evidence>
<feature type="domain" description="FAT" evidence="5">
    <location>
        <begin position="2656"/>
        <end position="3220"/>
    </location>
</feature>
<dbReference type="InterPro" id="IPR011990">
    <property type="entry name" value="TPR-like_helical_dom_sf"/>
</dbReference>
<dbReference type="GO" id="GO:0004672">
    <property type="term" value="F:protein kinase activity"/>
    <property type="evidence" value="ECO:0007669"/>
    <property type="project" value="UniProtKB-ARBA"/>
</dbReference>
<comment type="similarity">
    <text evidence="1">Belongs to the PI3/PI4-kinase family. TRA1 subfamily.</text>
</comment>
<evidence type="ECO:0000256" key="2">
    <source>
        <dbReference type="PROSITE-ProRule" id="PRU00339"/>
    </source>
</evidence>
<dbReference type="SUPFAM" id="SSF48452">
    <property type="entry name" value="TPR-like"/>
    <property type="match status" value="1"/>
</dbReference>
<dbReference type="GO" id="GO:0000124">
    <property type="term" value="C:SAGA complex"/>
    <property type="evidence" value="ECO:0007669"/>
    <property type="project" value="TreeGrafter"/>
</dbReference>
<dbReference type="InterPro" id="IPR046805">
    <property type="entry name" value="Tra1_ring"/>
</dbReference>
<feature type="domain" description="PI3K/PI4K catalytic" evidence="4">
    <location>
        <begin position="3486"/>
        <end position="3788"/>
    </location>
</feature>
<sequence>MAPRANAFRLPAWWTMQAQSSSMGVVDPHTSQMNQFKSYVTMLADSNCKDALKLKAMQEISKDFETILNSELYPNFLDHSVKIFLKILEEGEPHFIAEYNIQQVRKLILEMLYRLPTNETLRPYVQSILLLMLKLLEIDNEENVLVCLKIIIELHKQYRPQFSAEIQRFLHFVKSIYSNLPKHMNKIFEPRPPIKVKDLSELNIEELLRETFTMTIIHTEKRNKDGTLIAYYMIPKAVLSLKVLQELPIIVVLMYQLYKQSVHQDVSDFIPLIMNTITLQPTPEQRQAERFNKEIFVDFMGAQIKTLSFLAYIIKIYQEVVQSHASMMVQGMLGLLTLCPMEVAHLRRELLIAARHILATDLRNKFVPHMGRLFDEDVLLGRGWTTHESLRPLAYSTLADLVHHVRHQLPLADLTRAVHLFSKNVHDDSLATTIQTMSCKLLLNLVDCIRVRSEAEKSNEGRELLMRMLEVFVLKFKTIVKIQLPILVAKCEQRKQEAQNLLQAQQQEKSEDIKPNAAELLENVLATAPGSQQKEEKSKFGLPQNNNYNVTDYRSLVKTLVCGVKTITWGCSACKVMSANGQLVQSKYFQPNETLVFVRLVKWALKALDVYTLNVGPQPGGIPQRMNQQNVRTKEEKEVLEHFSGVFSMMNSQTFHEIFSTTIEYLVERVYKNPTLQTVPNTLLAHPTTSPIFATVLVEYLLERMEEMGSNLERSNLYLRLFKLVFGSVSLFPQENENMLRPHLHQIVNKSMELALSATEPYNYFLLLRALFRSIGGGSHDLLYQEFLPLLPNLLEGLNRLQSSLHKQHMKDLFVELCLTVPVRLSSLLPYLPMLMDPLVSALNGSHVLISQGLRTLELCVDNLQHDFLYEHIQPVRAELMQALWRTLRNNDPVAQVAFKVLGKFGGGNRKMMIEPQRLEYISSEFEPPSIQARFHDQDLPIQLPVSKIIETAFNALKQSNTDPFYRKQAWEVINCYLTASRNLNDEENTLIKLFLHPSFQDPNTIPNIKGSTYKSVCKEARETHQTALTGMFVGAAIKELRDPVVPALVSLVRHYTMVAVAQQSGAFAYSPKPNKQITLDPLVLIDALAIIMGHEERELCKPGHLGLVLIVDTASTLLGSREMACRLPLIEYLSEKMCSLCYERAWYAKLGGCIAIKFMFERCALKWVYEHMFMFLKALLFVMMDLTGEVSSGALDMAKDNLQRMLTVCVTPPPEGSDQQTRELQNEALHKVTHELVRQVTSPHTMVREQSMASLRLLAEKQNKTVTAVMEPFKDVLADMVPPKKHLLKHQPAIAQMGLMDGNTFCTTLTPRLFTIDTSIKEDDLFIKDLLSLCNTDDSKLSTFSCYKNITNFIPLRTSALKVLAACHYLESDREQIFQVLYKALEKPNAELQETAFECMKKFIAGYAVEKKIVHETVRPLLRTLGNAKNLTLNGVKMLSYLTQLFPNVFNEKLCEQLLEILKQLMKNLTNTYKSATEAGGNGNGISKKGDEEQKIVTIISIFHQTPAASSKFITQLCQLILQTEQAIMIEASSPFRDVLMKFLLRYPGSTLEMFLNDNYVKDKQFSRYLEYLLKHKDGKPFRDYIQANTVKRLIAMLLSNYINLNLEPHERNELQYQGIRIVSLLIKFDDQWLSTQQELVDALKQIWCDDAYQERHKNVEQLEYTHWKEPKLLVKVLLHYFCHHPTDIDLLFQLLRATVDRFIPEFQFLREFLENTVAQNYTVEWKRSAFFRFVELFPLADMSQELKAKVLQLILIPCFAVSFERGETNKLVGGPPAPYQDSNDNVVSVFINKLIDPDNPFPSADCVRISLLQFSCLLVEQASPHIHEHNPNNKTQGFKLRRLMTFAWPCLLMENCVDPATRYHGHLLLSHVIDKFAIHKKIVLQVFLSLLKAHAVEARSVVRQALEILTPSMPLRMEEGHTMLAHWTKKIIVDEGHSMQQLFHILQLVVKHYKVYYPVRHDLIQHMVSSIQRLGFSPTATLEHRKLAVELAEVIIKWEIYGIKEESKGLESGDAFPLKRQMLDEAETSRKKIAVAGASGSMSVGVVKSEPGVNKPIDTAHTDTVLNFLLRLACQVNESAPATTANPVTSSPGEVLSRRCVILLKTALKPDIWPQPVDLKLGFFDKILLTLEGSNPNIANICTALELLTYLLTVLDKYQILSSFKLLQKGLEVCISSNNSRIIKLVHNLLTKLMSIFPMERTNTSINCKEEELKPLYSHIGKVISEGFSAYEKNEKPNPSSLFGTVMILKAACANNPSYIDLLIISFMHVLHKLASDHLQPTSTEYTALTSELLILSLDLVKTRVVVMGVEMRKTFIGTILVGLIEKTQDIKVMKAITKMLEEWMKCKNVVALNQAPSFREKSILLVKMMQYVEKRFPDDNELNAQFLELVNYVYTDKHLKTTELTSKLEPAFLAGLRCTQPHIRTKFFKVFDESMQRRLQDRLLYIVCSQNWEAIGPHYWIKQCIELLLVTSAPDGGVEMSHESSILPSITSVINSADNQKKEEFSRHQYHKPDFCVALENKDEVLDVDLSNVEGNRAVEEKPIIREETIKMIKKHYEFIQVSRNVTTEQFLLAAAQLCHMDTSLAEHVWLSLFPKLWAILEDDQRNSLAQEMLPFVTSGTHIIQRDCHPSAINTFVEAMCRCIPPISIAPPLMKYLGKSHNLWHRMALGLEQMAFDASPTSKANPASCYEFEGEASKTELLDSLGELYSLLCEEDLWAGLWQKHAQYKETSIAIAYEQHGFFEQAQGAYEAAMAKHKADNSMGPVPTHTQREILLWHDHWIRCAKELNQWEILMEYAKNGVYDPYLLLDTAWRIPNWEMMKEALSNVEYNCPKELGWKVTMYGGYLLICQPEESKPLKFVERYVESASALCLNEWRRLPHIVSHIHLQYLQAAQQIMELQEAYQIHKGLMQGHQNSLHDMKAIVKTWRNRLPVIADDLVHWNDIFTWRQHHYQVIVNHYESNRDTTTANSMLGVHASAQSIIHFGKIARKHKLTNVCLESLNKIYSISSVPIIDCFQKVRQQVKCYLQLASMNDKAELAEGLEVINHTKMQYFGKEMTAEFYALKGMMYHLSNKSDEANKAFSAAVQMHDTSIKAWALYGDYLEQVFTRDPTQINLGVNAMACFLHACRHQNESKARKYLAKVLWLLSYDDENSSLMGALDKYSVGVPPILWLPWTPQLLNCLVQYEDNVILNLLCQVGRLFPQAVYFPIRTLYLTLRTATARKTNSQQQQAHEAQKNDETQGSTQSSTSSESSTGASAVAAAQPAVEASSIKATPPMIRCSKIMKMQRDIHTTILSSLEGIADQMEWFRENWYEEVLRQLRQGLAKCYAIAFENREAVKEAKITPHILNFVKKLMSTFGIGVENISSSTNVTFNSAASESLARRAEATYQDPVFKEMKKEFTKDFDFSQSNSMRLHTLIFKLKKWIKILDNRSKMLLQSFLMEEKCRFLSNFTLKTAEVELPGEFLLPKHNHYFVKIARFMPRVDVVQKHNAAARRLYIRGHNGKIYPYLVINDSGLADARREERVLQLLRMLNLYLGKQKETARRFLHYTVPRVVAISQQIRLVEDNPASTSLLDIFKKSCVKLGIEHDDPIQDILKGVQQNMVPKNVIKQWALQTFPTATDYWQFRKMFTLQLALACFAEYVFHLTRMNPDMMYLHQDSGLMNIAYFKFDVDDGTVYNFSKGELDTARPVPFRLTPNIIEYLSTVGVSGPLTASMIATSRCFVYPNFKVLSILKPILRDEMMLSRAKKPEDILGTNQEKMTDAEQIINMVNKAVSSISNRLKSLAQFDGTDSKVATHVAAANSLDNLCRMDPSWHPWL</sequence>
<dbReference type="InterPro" id="IPR016024">
    <property type="entry name" value="ARM-type_fold"/>
</dbReference>
<dbReference type="Pfam" id="PF02259">
    <property type="entry name" value="FAT"/>
    <property type="match status" value="1"/>
</dbReference>
<dbReference type="InterPro" id="IPR003152">
    <property type="entry name" value="FATC_dom"/>
</dbReference>
<feature type="region of interest" description="Disordered" evidence="3">
    <location>
        <begin position="3229"/>
        <end position="3261"/>
    </location>
</feature>
<dbReference type="Proteomes" id="UP001159042">
    <property type="component" value="Unassembled WGS sequence"/>
</dbReference>
<dbReference type="Pfam" id="PF20206">
    <property type="entry name" value="Tra1_ring"/>
    <property type="match status" value="1"/>
</dbReference>
<evidence type="ECO:0000259" key="6">
    <source>
        <dbReference type="PROSITE" id="PS51190"/>
    </source>
</evidence>
<dbReference type="SUPFAM" id="SSF48371">
    <property type="entry name" value="ARM repeat"/>
    <property type="match status" value="3"/>
</dbReference>
<evidence type="ECO:0000313" key="7">
    <source>
        <dbReference type="EMBL" id="KAJ8916597.1"/>
    </source>
</evidence>
<keyword evidence="2" id="KW-0802">TPR repeat</keyword>
<feature type="domain" description="FATC" evidence="6">
    <location>
        <begin position="3793"/>
        <end position="3825"/>
    </location>
</feature>
<accession>A0AAV8VRE7</accession>
<dbReference type="InterPro" id="IPR046807">
    <property type="entry name" value="Tra1_central"/>
</dbReference>
<keyword evidence="8" id="KW-1185">Reference proteome</keyword>
<feature type="repeat" description="TPR" evidence="2">
    <location>
        <begin position="3063"/>
        <end position="3096"/>
    </location>
</feature>
<comment type="caution">
    <text evidence="7">The sequence shown here is derived from an EMBL/GenBank/DDBJ whole genome shotgun (WGS) entry which is preliminary data.</text>
</comment>
<dbReference type="Gene3D" id="1.10.1070.11">
    <property type="entry name" value="Phosphatidylinositol 3-/4-kinase, catalytic domain"/>
    <property type="match status" value="1"/>
</dbReference>